<dbReference type="EMBL" id="ASHM01236654">
    <property type="protein sequence ID" value="PNX68889.1"/>
    <property type="molecule type" value="Genomic_DNA"/>
</dbReference>
<feature type="non-terminal residue" evidence="2">
    <location>
        <position position="72"/>
    </location>
</feature>
<feature type="compositionally biased region" description="Basic and acidic residues" evidence="1">
    <location>
        <begin position="23"/>
        <end position="42"/>
    </location>
</feature>
<reference evidence="2 3" key="2">
    <citation type="journal article" date="2017" name="Front. Plant Sci.">
        <title>Gene Classification and Mining of Molecular Markers Useful in Red Clover (Trifolium pratense) Breeding.</title>
        <authorList>
            <person name="Istvanek J."/>
            <person name="Dluhosova J."/>
            <person name="Dluhos P."/>
            <person name="Patkova L."/>
            <person name="Nedelnik J."/>
            <person name="Repkova J."/>
        </authorList>
    </citation>
    <scope>NUCLEOTIDE SEQUENCE [LARGE SCALE GENOMIC DNA]</scope>
    <source>
        <strain evidence="3">cv. Tatra</strain>
        <tissue evidence="2">Young leaves</tissue>
    </source>
</reference>
<evidence type="ECO:0000313" key="3">
    <source>
        <dbReference type="Proteomes" id="UP000236291"/>
    </source>
</evidence>
<gene>
    <name evidence="2" type="ORF">L195_g064186</name>
</gene>
<feature type="non-terminal residue" evidence="2">
    <location>
        <position position="1"/>
    </location>
</feature>
<dbReference type="Proteomes" id="UP000236291">
    <property type="component" value="Unassembled WGS sequence"/>
</dbReference>
<accession>A0A2K3KRH9</accession>
<feature type="region of interest" description="Disordered" evidence="1">
    <location>
        <begin position="1"/>
        <end position="72"/>
    </location>
</feature>
<evidence type="ECO:0000256" key="1">
    <source>
        <dbReference type="SAM" id="MobiDB-lite"/>
    </source>
</evidence>
<comment type="caution">
    <text evidence="2">The sequence shown here is derived from an EMBL/GenBank/DDBJ whole genome shotgun (WGS) entry which is preliminary data.</text>
</comment>
<proteinExistence type="predicted"/>
<sequence length="72" mass="7902">RPKRKAVAQPDQPKPDLLAQKKIKVEQADAEQRTKRKHEESATKAAEGVSKEPIVIEEDSSDSSSEGSTSED</sequence>
<feature type="compositionally biased region" description="Low complexity" evidence="1">
    <location>
        <begin position="62"/>
        <end position="72"/>
    </location>
</feature>
<organism evidence="2 3">
    <name type="scientific">Trifolium pratense</name>
    <name type="common">Red clover</name>
    <dbReference type="NCBI Taxonomy" id="57577"/>
    <lineage>
        <taxon>Eukaryota</taxon>
        <taxon>Viridiplantae</taxon>
        <taxon>Streptophyta</taxon>
        <taxon>Embryophyta</taxon>
        <taxon>Tracheophyta</taxon>
        <taxon>Spermatophyta</taxon>
        <taxon>Magnoliopsida</taxon>
        <taxon>eudicotyledons</taxon>
        <taxon>Gunneridae</taxon>
        <taxon>Pentapetalae</taxon>
        <taxon>rosids</taxon>
        <taxon>fabids</taxon>
        <taxon>Fabales</taxon>
        <taxon>Fabaceae</taxon>
        <taxon>Papilionoideae</taxon>
        <taxon>50 kb inversion clade</taxon>
        <taxon>NPAAA clade</taxon>
        <taxon>Hologalegina</taxon>
        <taxon>IRL clade</taxon>
        <taxon>Trifolieae</taxon>
        <taxon>Trifolium</taxon>
    </lineage>
</organism>
<dbReference type="AlphaFoldDB" id="A0A2K3KRH9"/>
<protein>
    <submittedName>
        <fullName evidence="2">Uncharacterized protein</fullName>
    </submittedName>
</protein>
<evidence type="ECO:0000313" key="2">
    <source>
        <dbReference type="EMBL" id="PNX68889.1"/>
    </source>
</evidence>
<name>A0A2K3KRH9_TRIPR</name>
<reference evidence="2 3" key="1">
    <citation type="journal article" date="2014" name="Am. J. Bot.">
        <title>Genome assembly and annotation for red clover (Trifolium pratense; Fabaceae).</title>
        <authorList>
            <person name="Istvanek J."/>
            <person name="Jaros M."/>
            <person name="Krenek A."/>
            <person name="Repkova J."/>
        </authorList>
    </citation>
    <scope>NUCLEOTIDE SEQUENCE [LARGE SCALE GENOMIC DNA]</scope>
    <source>
        <strain evidence="3">cv. Tatra</strain>
        <tissue evidence="2">Young leaves</tissue>
    </source>
</reference>